<keyword evidence="1" id="KW-0472">Membrane</keyword>
<protein>
    <submittedName>
        <fullName evidence="2">Uncharacterized protein</fullName>
    </submittedName>
</protein>
<reference evidence="2" key="5">
    <citation type="journal article" date="2021" name="G3 (Bethesda)">
        <title>Aegilops tauschii genome assembly Aet v5.0 features greater sequence contiguity and improved annotation.</title>
        <authorList>
            <person name="Wang L."/>
            <person name="Zhu T."/>
            <person name="Rodriguez J.C."/>
            <person name="Deal K.R."/>
            <person name="Dubcovsky J."/>
            <person name="McGuire P.E."/>
            <person name="Lux T."/>
            <person name="Spannagl M."/>
            <person name="Mayer K.F.X."/>
            <person name="Baldrich P."/>
            <person name="Meyers B.C."/>
            <person name="Huo N."/>
            <person name="Gu Y.Q."/>
            <person name="Zhou H."/>
            <person name="Devos K.M."/>
            <person name="Bennetzen J.L."/>
            <person name="Unver T."/>
            <person name="Budak H."/>
            <person name="Gulick P.J."/>
            <person name="Galiba G."/>
            <person name="Kalapos B."/>
            <person name="Nelson D.R."/>
            <person name="Li P."/>
            <person name="You F.M."/>
            <person name="Luo M.C."/>
            <person name="Dvorak J."/>
        </authorList>
    </citation>
    <scope>NUCLEOTIDE SEQUENCE [LARGE SCALE GENOMIC DNA]</scope>
    <source>
        <strain evidence="2">cv. AL8/78</strain>
    </source>
</reference>
<keyword evidence="1" id="KW-0812">Transmembrane</keyword>
<reference evidence="2" key="4">
    <citation type="submission" date="2019-03" db="UniProtKB">
        <authorList>
            <consortium name="EnsemblPlants"/>
        </authorList>
    </citation>
    <scope>IDENTIFICATION</scope>
</reference>
<organism evidence="2 3">
    <name type="scientific">Aegilops tauschii subsp. strangulata</name>
    <name type="common">Goatgrass</name>
    <dbReference type="NCBI Taxonomy" id="200361"/>
    <lineage>
        <taxon>Eukaryota</taxon>
        <taxon>Viridiplantae</taxon>
        <taxon>Streptophyta</taxon>
        <taxon>Embryophyta</taxon>
        <taxon>Tracheophyta</taxon>
        <taxon>Spermatophyta</taxon>
        <taxon>Magnoliopsida</taxon>
        <taxon>Liliopsida</taxon>
        <taxon>Poales</taxon>
        <taxon>Poaceae</taxon>
        <taxon>BOP clade</taxon>
        <taxon>Pooideae</taxon>
        <taxon>Triticodae</taxon>
        <taxon>Triticeae</taxon>
        <taxon>Triticinae</taxon>
        <taxon>Aegilops</taxon>
    </lineage>
</organism>
<evidence type="ECO:0000256" key="1">
    <source>
        <dbReference type="SAM" id="Phobius"/>
    </source>
</evidence>
<sequence length="74" mass="8006">FCALLREEHDRTVVSLVLAAFCLPPILFLSSLSIQFRLCSCGCRGCGFGFVIAKCQAEPWVCRGLISAGLNLAL</sequence>
<reference evidence="2" key="3">
    <citation type="journal article" date="2017" name="Nature">
        <title>Genome sequence of the progenitor of the wheat D genome Aegilops tauschii.</title>
        <authorList>
            <person name="Luo M.C."/>
            <person name="Gu Y.Q."/>
            <person name="Puiu D."/>
            <person name="Wang H."/>
            <person name="Twardziok S.O."/>
            <person name="Deal K.R."/>
            <person name="Huo N."/>
            <person name="Zhu T."/>
            <person name="Wang L."/>
            <person name="Wang Y."/>
            <person name="McGuire P.E."/>
            <person name="Liu S."/>
            <person name="Long H."/>
            <person name="Ramasamy R.K."/>
            <person name="Rodriguez J.C."/>
            <person name="Van S.L."/>
            <person name="Yuan L."/>
            <person name="Wang Z."/>
            <person name="Xia Z."/>
            <person name="Xiao L."/>
            <person name="Anderson O.D."/>
            <person name="Ouyang S."/>
            <person name="Liang Y."/>
            <person name="Zimin A.V."/>
            <person name="Pertea G."/>
            <person name="Qi P."/>
            <person name="Bennetzen J.L."/>
            <person name="Dai X."/>
            <person name="Dawson M.W."/>
            <person name="Muller H.G."/>
            <person name="Kugler K."/>
            <person name="Rivarola-Duarte L."/>
            <person name="Spannagl M."/>
            <person name="Mayer K.F.X."/>
            <person name="Lu F.H."/>
            <person name="Bevan M.W."/>
            <person name="Leroy P."/>
            <person name="Li P."/>
            <person name="You F.M."/>
            <person name="Sun Q."/>
            <person name="Liu Z."/>
            <person name="Lyons E."/>
            <person name="Wicker T."/>
            <person name="Salzberg S.L."/>
            <person name="Devos K.M."/>
            <person name="Dvorak J."/>
        </authorList>
    </citation>
    <scope>NUCLEOTIDE SEQUENCE [LARGE SCALE GENOMIC DNA]</scope>
    <source>
        <strain evidence="2">cv. AL8/78</strain>
    </source>
</reference>
<keyword evidence="3" id="KW-1185">Reference proteome</keyword>
<keyword evidence="1" id="KW-1133">Transmembrane helix</keyword>
<dbReference type="EnsemblPlants" id="AET7Gv20824800.3">
    <property type="protein sequence ID" value="AET7Gv20824800.3"/>
    <property type="gene ID" value="AET7Gv20824800"/>
</dbReference>
<evidence type="ECO:0000313" key="2">
    <source>
        <dbReference type="EnsemblPlants" id="AET7Gv20824800.3"/>
    </source>
</evidence>
<evidence type="ECO:0000313" key="3">
    <source>
        <dbReference type="Proteomes" id="UP000015105"/>
    </source>
</evidence>
<reference evidence="3" key="2">
    <citation type="journal article" date="2017" name="Nat. Plants">
        <title>The Aegilops tauschii genome reveals multiple impacts of transposons.</title>
        <authorList>
            <person name="Zhao G."/>
            <person name="Zou C."/>
            <person name="Li K."/>
            <person name="Wang K."/>
            <person name="Li T."/>
            <person name="Gao L."/>
            <person name="Zhang X."/>
            <person name="Wang H."/>
            <person name="Yang Z."/>
            <person name="Liu X."/>
            <person name="Jiang W."/>
            <person name="Mao L."/>
            <person name="Kong X."/>
            <person name="Jiao Y."/>
            <person name="Jia J."/>
        </authorList>
    </citation>
    <scope>NUCLEOTIDE SEQUENCE [LARGE SCALE GENOMIC DNA]</scope>
    <source>
        <strain evidence="3">cv. AL8/78</strain>
    </source>
</reference>
<accession>A0A453S603</accession>
<name>A0A453S603_AEGTS</name>
<feature type="transmembrane region" description="Helical" evidence="1">
    <location>
        <begin position="12"/>
        <end position="34"/>
    </location>
</feature>
<reference evidence="3" key="1">
    <citation type="journal article" date="2014" name="Science">
        <title>Ancient hybridizations among the ancestral genomes of bread wheat.</title>
        <authorList>
            <consortium name="International Wheat Genome Sequencing Consortium,"/>
            <person name="Marcussen T."/>
            <person name="Sandve S.R."/>
            <person name="Heier L."/>
            <person name="Spannagl M."/>
            <person name="Pfeifer M."/>
            <person name="Jakobsen K.S."/>
            <person name="Wulff B.B."/>
            <person name="Steuernagel B."/>
            <person name="Mayer K.F."/>
            <person name="Olsen O.A."/>
        </authorList>
    </citation>
    <scope>NUCLEOTIDE SEQUENCE [LARGE SCALE GENOMIC DNA]</scope>
    <source>
        <strain evidence="3">cv. AL8/78</strain>
    </source>
</reference>
<dbReference type="AlphaFoldDB" id="A0A453S603"/>
<dbReference type="Gramene" id="AET7Gv20824800.3">
    <property type="protein sequence ID" value="AET7Gv20824800.3"/>
    <property type="gene ID" value="AET7Gv20824800"/>
</dbReference>
<proteinExistence type="predicted"/>
<dbReference type="Proteomes" id="UP000015105">
    <property type="component" value="Chromosome 7D"/>
</dbReference>